<feature type="domain" description="RecF/RecN/SMC N-terminal" evidence="11">
    <location>
        <begin position="1"/>
        <end position="504"/>
    </location>
</feature>
<accession>A0A090E3H1</accession>
<dbReference type="GO" id="GO:0043590">
    <property type="term" value="C:bacterial nucleoid"/>
    <property type="evidence" value="ECO:0007669"/>
    <property type="project" value="TreeGrafter"/>
</dbReference>
<comment type="function">
    <text evidence="1 9">May be involved in recombinational repair of damaged DNA.</text>
</comment>
<dbReference type="NCBIfam" id="TIGR00634">
    <property type="entry name" value="recN"/>
    <property type="match status" value="1"/>
</dbReference>
<feature type="coiled-coil region" evidence="10">
    <location>
        <begin position="296"/>
        <end position="368"/>
    </location>
</feature>
<evidence type="ECO:0000256" key="2">
    <source>
        <dbReference type="ARBA" id="ARBA00009441"/>
    </source>
</evidence>
<proteinExistence type="inferred from homology"/>
<evidence type="ECO:0000313" key="13">
    <source>
        <dbReference type="Proteomes" id="UP000031552"/>
    </source>
</evidence>
<dbReference type="GO" id="GO:0009432">
    <property type="term" value="P:SOS response"/>
    <property type="evidence" value="ECO:0007669"/>
    <property type="project" value="TreeGrafter"/>
</dbReference>
<name>A0A090E3H1_9BACT</name>
<keyword evidence="6" id="KW-0067">ATP-binding</keyword>
<keyword evidence="10" id="KW-0175">Coiled coil</keyword>
<evidence type="ECO:0000256" key="1">
    <source>
        <dbReference type="ARBA" id="ARBA00003618"/>
    </source>
</evidence>
<dbReference type="OrthoDB" id="9806954at2"/>
<dbReference type="RefSeq" id="WP_041018678.1">
    <property type="nucleotide sequence ID" value="NZ_CCEJ010000013.1"/>
</dbReference>
<reference evidence="12" key="2">
    <citation type="submission" date="2014-09" db="EMBL/GenBank/DDBJ databases">
        <title>Criblamydia sequanensis harbors a mega-plasmid encoding arsenite resistance.</title>
        <authorList>
            <person name="Bertelli C."/>
            <person name="Goesmann A."/>
            <person name="Greub G."/>
        </authorList>
    </citation>
    <scope>NUCLEOTIDE SEQUENCE [LARGE SCALE GENOMIC DNA]</scope>
    <source>
        <strain evidence="12">CRIB-18</strain>
    </source>
</reference>
<dbReference type="STRING" id="1437425.CSEC_2323"/>
<dbReference type="Proteomes" id="UP000031552">
    <property type="component" value="Unassembled WGS sequence"/>
</dbReference>
<evidence type="ECO:0000259" key="11">
    <source>
        <dbReference type="Pfam" id="PF02463"/>
    </source>
</evidence>
<evidence type="ECO:0000256" key="5">
    <source>
        <dbReference type="ARBA" id="ARBA00022763"/>
    </source>
</evidence>
<dbReference type="AlphaFoldDB" id="A0A090E3H1"/>
<evidence type="ECO:0000256" key="8">
    <source>
        <dbReference type="ARBA" id="ARBA00033408"/>
    </source>
</evidence>
<dbReference type="SUPFAM" id="SSF52540">
    <property type="entry name" value="P-loop containing nucleoside triphosphate hydrolases"/>
    <property type="match status" value="2"/>
</dbReference>
<dbReference type="InterPro" id="IPR004604">
    <property type="entry name" value="DNA_recomb/repair_RecN"/>
</dbReference>
<evidence type="ECO:0000256" key="10">
    <source>
        <dbReference type="SAM" id="Coils"/>
    </source>
</evidence>
<evidence type="ECO:0000256" key="6">
    <source>
        <dbReference type="ARBA" id="ARBA00022840"/>
    </source>
</evidence>
<organism evidence="12 13">
    <name type="scientific">Candidatus Criblamydia sequanensis CRIB-18</name>
    <dbReference type="NCBI Taxonomy" id="1437425"/>
    <lineage>
        <taxon>Bacteria</taxon>
        <taxon>Pseudomonadati</taxon>
        <taxon>Chlamydiota</taxon>
        <taxon>Chlamydiia</taxon>
        <taxon>Parachlamydiales</taxon>
        <taxon>Candidatus Criblamydiaceae</taxon>
        <taxon>Candidatus Criblamydia</taxon>
    </lineage>
</organism>
<keyword evidence="5 9" id="KW-0227">DNA damage</keyword>
<dbReference type="GO" id="GO:0006281">
    <property type="term" value="P:DNA repair"/>
    <property type="evidence" value="ECO:0007669"/>
    <property type="project" value="UniProtKB-KW"/>
</dbReference>
<protein>
    <recommendedName>
        <fullName evidence="3 9">DNA repair protein RecN</fullName>
    </recommendedName>
    <alternativeName>
        <fullName evidence="8 9">Recombination protein N</fullName>
    </alternativeName>
</protein>
<keyword evidence="13" id="KW-1185">Reference proteome</keyword>
<evidence type="ECO:0000256" key="3">
    <source>
        <dbReference type="ARBA" id="ARBA00021315"/>
    </source>
</evidence>
<dbReference type="PANTHER" id="PTHR11059">
    <property type="entry name" value="DNA REPAIR PROTEIN RECN"/>
    <property type="match status" value="1"/>
</dbReference>
<dbReference type="EMBL" id="CCEJ010000013">
    <property type="protein sequence ID" value="CDR35129.1"/>
    <property type="molecule type" value="Genomic_DNA"/>
</dbReference>
<dbReference type="GO" id="GO:0006310">
    <property type="term" value="P:DNA recombination"/>
    <property type="evidence" value="ECO:0007669"/>
    <property type="project" value="InterPro"/>
</dbReference>
<evidence type="ECO:0000256" key="4">
    <source>
        <dbReference type="ARBA" id="ARBA00022741"/>
    </source>
</evidence>
<dbReference type="Pfam" id="PF02463">
    <property type="entry name" value="SMC_N"/>
    <property type="match status" value="1"/>
</dbReference>
<evidence type="ECO:0000313" key="12">
    <source>
        <dbReference type="EMBL" id="CDR35129.1"/>
    </source>
</evidence>
<reference evidence="12" key="1">
    <citation type="submission" date="2013-12" db="EMBL/GenBank/DDBJ databases">
        <authorList>
            <person name="Linke B."/>
        </authorList>
    </citation>
    <scope>NUCLEOTIDE SEQUENCE [LARGE SCALE GENOMIC DNA]</scope>
    <source>
        <strain evidence="12">CRIB-18</strain>
    </source>
</reference>
<gene>
    <name evidence="12" type="primary">recN</name>
    <name evidence="12" type="ORF">CSEC_2323</name>
</gene>
<evidence type="ECO:0000256" key="9">
    <source>
        <dbReference type="PIRNR" id="PIRNR003128"/>
    </source>
</evidence>
<comment type="similarity">
    <text evidence="2 9">Belongs to the RecN family.</text>
</comment>
<dbReference type="PIRSF" id="PIRSF003128">
    <property type="entry name" value="RecN"/>
    <property type="match status" value="1"/>
</dbReference>
<comment type="caution">
    <text evidence="12">The sequence shown here is derived from an EMBL/GenBank/DDBJ whole genome shotgun (WGS) entry which is preliminary data.</text>
</comment>
<dbReference type="GO" id="GO:0005524">
    <property type="term" value="F:ATP binding"/>
    <property type="evidence" value="ECO:0007669"/>
    <property type="project" value="UniProtKB-KW"/>
</dbReference>
<dbReference type="InterPro" id="IPR027417">
    <property type="entry name" value="P-loop_NTPase"/>
</dbReference>
<dbReference type="eggNOG" id="COG0497">
    <property type="taxonomic scope" value="Bacteria"/>
</dbReference>
<evidence type="ECO:0000256" key="7">
    <source>
        <dbReference type="ARBA" id="ARBA00023204"/>
    </source>
</evidence>
<keyword evidence="4" id="KW-0547">Nucleotide-binding</keyword>
<sequence>MLKSLSIQDFILIDRCQIEFSEEFNVITGETGSGKSAFLSALALISGSKASTELIRQGKEKATLEAIFENYPQEALEILQESGIDTEGDLLIIKREIFSNGKNRNFINHQTVQASLLKKVGQSLIQIVSQNDNRCLKELETHIRFLDQFCQLESELQDYKACYKEWVSAKTELENFQNSLYERKLKINLLNEIVDEITSVNPKEDEEELLFQEYQLLANANDLQEGMQSIVNLIDGEDSLLSNLKQAHKSLHQLSRIDSLLASQEESLKMAIISLEDVTQTLEKRISRVEFNPYKMEEASKRLETLSRLKKKYGSELKDVLLRKELAERELTLLEKSDESLEEKKLHLQNLQDKRDLLSSKLTEKRTASAKRLESEIIKEFASLNLSSGRFKIEITPKECGETGKDRVEFFLAPNPGEPFVSLVEAASGGEVSRILIALLVLTTKENENRSILFDEIDANIGGTSASLVGKKLKEIGKRAQVLAVTHFPQVAIEASFHLRIHKETKDGRTVTFAKAIASEHRMEELKRMRGEAALEGALA</sequence>
<dbReference type="PANTHER" id="PTHR11059:SF0">
    <property type="entry name" value="DNA REPAIR PROTEIN RECN"/>
    <property type="match status" value="1"/>
</dbReference>
<dbReference type="InterPro" id="IPR003395">
    <property type="entry name" value="RecF/RecN/SMC_N"/>
</dbReference>
<dbReference type="Gene3D" id="3.40.50.300">
    <property type="entry name" value="P-loop containing nucleotide triphosphate hydrolases"/>
    <property type="match status" value="2"/>
</dbReference>
<keyword evidence="7 9" id="KW-0234">DNA repair</keyword>